<keyword evidence="3" id="KW-0520">NAD</keyword>
<dbReference type="InterPro" id="IPR050857">
    <property type="entry name" value="D-2-hydroxyacid_DH"/>
</dbReference>
<keyword evidence="2 4" id="KW-0560">Oxidoreductase</keyword>
<dbReference type="SUPFAM" id="SSF51735">
    <property type="entry name" value="NAD(P)-binding Rossmann-fold domains"/>
    <property type="match status" value="1"/>
</dbReference>
<evidence type="ECO:0000256" key="2">
    <source>
        <dbReference type="ARBA" id="ARBA00023002"/>
    </source>
</evidence>
<feature type="domain" description="D-isomer specific 2-hydroxyacid dehydrogenase catalytic" evidence="5">
    <location>
        <begin position="28"/>
        <end position="316"/>
    </location>
</feature>
<keyword evidence="8" id="KW-1185">Reference proteome</keyword>
<evidence type="ECO:0000256" key="3">
    <source>
        <dbReference type="ARBA" id="ARBA00023027"/>
    </source>
</evidence>
<evidence type="ECO:0008006" key="9">
    <source>
        <dbReference type="Google" id="ProtNLM"/>
    </source>
</evidence>
<protein>
    <recommendedName>
        <fullName evidence="9">Hydroxyacid dehydrogenase</fullName>
    </recommendedName>
</protein>
<dbReference type="GO" id="GO:0051287">
    <property type="term" value="F:NAD binding"/>
    <property type="evidence" value="ECO:0007669"/>
    <property type="project" value="InterPro"/>
</dbReference>
<evidence type="ECO:0000256" key="1">
    <source>
        <dbReference type="ARBA" id="ARBA00005854"/>
    </source>
</evidence>
<evidence type="ECO:0000313" key="7">
    <source>
        <dbReference type="EMBL" id="ANE45090.1"/>
    </source>
</evidence>
<dbReference type="KEGG" id="pswu:SY83_00500"/>
<dbReference type="EMBL" id="CP011388">
    <property type="protein sequence ID" value="ANE45090.1"/>
    <property type="molecule type" value="Genomic_DNA"/>
</dbReference>
<dbReference type="PANTHER" id="PTHR42789">
    <property type="entry name" value="D-ISOMER SPECIFIC 2-HYDROXYACID DEHYDROGENASE FAMILY PROTEIN (AFU_ORTHOLOGUE AFUA_6G10090)"/>
    <property type="match status" value="1"/>
</dbReference>
<dbReference type="Proteomes" id="UP000076927">
    <property type="component" value="Chromosome"/>
</dbReference>
<organism evidence="7 8">
    <name type="scientific">Paenibacillus swuensis</name>
    <dbReference type="NCBI Taxonomy" id="1178515"/>
    <lineage>
        <taxon>Bacteria</taxon>
        <taxon>Bacillati</taxon>
        <taxon>Bacillota</taxon>
        <taxon>Bacilli</taxon>
        <taxon>Bacillales</taxon>
        <taxon>Paenibacillaceae</taxon>
        <taxon>Paenibacillus</taxon>
    </lineage>
</organism>
<evidence type="ECO:0000256" key="4">
    <source>
        <dbReference type="RuleBase" id="RU003719"/>
    </source>
</evidence>
<dbReference type="InterPro" id="IPR036291">
    <property type="entry name" value="NAD(P)-bd_dom_sf"/>
</dbReference>
<dbReference type="Gene3D" id="3.40.50.720">
    <property type="entry name" value="NAD(P)-binding Rossmann-like Domain"/>
    <property type="match status" value="2"/>
</dbReference>
<dbReference type="STRING" id="1178515.SY83_00500"/>
<name>A0A172TDJ0_9BACL</name>
<reference evidence="7 8" key="1">
    <citation type="submission" date="2015-01" db="EMBL/GenBank/DDBJ databases">
        <title>Paenibacillus swuensis/DY6/whole genome sequencing.</title>
        <authorList>
            <person name="Kim M.K."/>
            <person name="Srinivasan S."/>
            <person name="Lee J.-J."/>
        </authorList>
    </citation>
    <scope>NUCLEOTIDE SEQUENCE [LARGE SCALE GENOMIC DNA]</scope>
    <source>
        <strain evidence="7 8">DY6</strain>
    </source>
</reference>
<dbReference type="GO" id="GO:0016616">
    <property type="term" value="F:oxidoreductase activity, acting on the CH-OH group of donors, NAD or NADP as acceptor"/>
    <property type="evidence" value="ECO:0007669"/>
    <property type="project" value="InterPro"/>
</dbReference>
<dbReference type="InterPro" id="IPR006140">
    <property type="entry name" value="D-isomer_DH_NAD-bd"/>
</dbReference>
<dbReference type="PANTHER" id="PTHR42789:SF1">
    <property type="entry name" value="D-ISOMER SPECIFIC 2-HYDROXYACID DEHYDROGENASE FAMILY PROTEIN (AFU_ORTHOLOGUE AFUA_6G10090)"/>
    <property type="match status" value="1"/>
</dbReference>
<dbReference type="Pfam" id="PF02826">
    <property type="entry name" value="2-Hacid_dh_C"/>
    <property type="match status" value="1"/>
</dbReference>
<gene>
    <name evidence="7" type="ORF">SY83_00500</name>
</gene>
<evidence type="ECO:0000259" key="5">
    <source>
        <dbReference type="Pfam" id="PF00389"/>
    </source>
</evidence>
<evidence type="ECO:0000313" key="8">
    <source>
        <dbReference type="Proteomes" id="UP000076927"/>
    </source>
</evidence>
<dbReference type="OrthoDB" id="9805416at2"/>
<sequence>MNFFITLQEGPLRDQFFPGNIIDKLNALGNVSFNEQGRTMTEEELAESLRDTDVCITHSWLGCPVFNEVSLKHASRLKLIAHVCASVGPFITEQVYSRGIKVSSANAIMARYVAEGTLAYMLSSLRDIPRHDHAMKQGSWTSFPKVSLMNKKISLVGLGTVGRYLLEMLKPFQVSVRIYDPYITEADLLPYPEAELLSTLQETLEWGEIISLHASRTKDTFHLLNSEMLRFIPDGALLINTSRGALIDEKALIGELSKGRFRAVLDVFEQEPLPADNDLPALENVILQPHCAGDTDYAGYTQGLIEEIERFIAGEPLQLAIPYKQFKLMTV</sequence>
<accession>A0A172TDJ0</accession>
<proteinExistence type="inferred from homology"/>
<dbReference type="CDD" id="cd12167">
    <property type="entry name" value="2-Hacid_dh_8"/>
    <property type="match status" value="1"/>
</dbReference>
<dbReference type="RefSeq" id="WP_068603300.1">
    <property type="nucleotide sequence ID" value="NZ_CP011388.1"/>
</dbReference>
<comment type="similarity">
    <text evidence="1 4">Belongs to the D-isomer specific 2-hydroxyacid dehydrogenase family.</text>
</comment>
<dbReference type="InterPro" id="IPR006139">
    <property type="entry name" value="D-isomer_2_OHA_DH_cat_dom"/>
</dbReference>
<feature type="domain" description="D-isomer specific 2-hydroxyacid dehydrogenase NAD-binding" evidence="6">
    <location>
        <begin position="118"/>
        <end position="292"/>
    </location>
</feature>
<evidence type="ECO:0000259" key="6">
    <source>
        <dbReference type="Pfam" id="PF02826"/>
    </source>
</evidence>
<dbReference type="Pfam" id="PF00389">
    <property type="entry name" value="2-Hacid_dh"/>
    <property type="match status" value="1"/>
</dbReference>
<dbReference type="PATRIC" id="fig|1178515.4.peg.87"/>
<dbReference type="AlphaFoldDB" id="A0A172TDJ0"/>
<dbReference type="SUPFAM" id="SSF52283">
    <property type="entry name" value="Formate/glycerate dehydrogenase catalytic domain-like"/>
    <property type="match status" value="1"/>
</dbReference>